<dbReference type="Pfam" id="PF19291">
    <property type="entry name" value="TREH_N"/>
    <property type="match status" value="1"/>
</dbReference>
<proteinExistence type="predicted"/>
<evidence type="ECO:0000313" key="4">
    <source>
        <dbReference type="EMBL" id="CAE6463944.1"/>
    </source>
</evidence>
<feature type="domain" description="GH15-like" evidence="2">
    <location>
        <begin position="364"/>
        <end position="445"/>
    </location>
</feature>
<evidence type="ECO:0000256" key="1">
    <source>
        <dbReference type="SAM" id="MobiDB-lite"/>
    </source>
</evidence>
<gene>
    <name evidence="4" type="ORF">RDB_LOCUS72385</name>
</gene>
<name>A0A8H3GRE7_9AGAM</name>
<dbReference type="SUPFAM" id="SSF48208">
    <property type="entry name" value="Six-hairpin glycosidases"/>
    <property type="match status" value="1"/>
</dbReference>
<evidence type="ECO:0000259" key="3">
    <source>
        <dbReference type="Pfam" id="PF19291"/>
    </source>
</evidence>
<evidence type="ECO:0000313" key="5">
    <source>
        <dbReference type="Proteomes" id="UP000663861"/>
    </source>
</evidence>
<organism evidence="4 5">
    <name type="scientific">Rhizoctonia solani</name>
    <dbReference type="NCBI Taxonomy" id="456999"/>
    <lineage>
        <taxon>Eukaryota</taxon>
        <taxon>Fungi</taxon>
        <taxon>Dikarya</taxon>
        <taxon>Basidiomycota</taxon>
        <taxon>Agaricomycotina</taxon>
        <taxon>Agaricomycetes</taxon>
        <taxon>Cantharellales</taxon>
        <taxon>Ceratobasidiaceae</taxon>
        <taxon>Rhizoctonia</taxon>
    </lineage>
</organism>
<protein>
    <recommendedName>
        <fullName evidence="6">Glycoside hydrolase family 15 protein</fullName>
    </recommendedName>
</protein>
<reference evidence="4" key="1">
    <citation type="submission" date="2021-01" db="EMBL/GenBank/DDBJ databases">
        <authorList>
            <person name="Kaushik A."/>
        </authorList>
    </citation>
    <scope>NUCLEOTIDE SEQUENCE</scope>
    <source>
        <strain evidence="4">AG4-RS23</strain>
    </source>
</reference>
<dbReference type="EMBL" id="CAJMWY010001302">
    <property type="protein sequence ID" value="CAE6463944.1"/>
    <property type="molecule type" value="Genomic_DNA"/>
</dbReference>
<dbReference type="InterPro" id="IPR008928">
    <property type="entry name" value="6-hairpin_glycosidase_sf"/>
</dbReference>
<dbReference type="PANTHER" id="PTHR31616">
    <property type="entry name" value="TREHALASE"/>
    <property type="match status" value="1"/>
</dbReference>
<dbReference type="InterPro" id="IPR045582">
    <property type="entry name" value="Trehalase-like_N"/>
</dbReference>
<dbReference type="PANTHER" id="PTHR31616:SF0">
    <property type="entry name" value="GLUCAN 1,4-ALPHA-GLUCOSIDASE"/>
    <property type="match status" value="1"/>
</dbReference>
<feature type="domain" description="Trehalase-like N-terminal" evidence="3">
    <location>
        <begin position="16"/>
        <end position="108"/>
    </location>
</feature>
<dbReference type="GO" id="GO:0004553">
    <property type="term" value="F:hydrolase activity, hydrolyzing O-glycosyl compounds"/>
    <property type="evidence" value="ECO:0007669"/>
    <property type="project" value="TreeGrafter"/>
</dbReference>
<feature type="region of interest" description="Disordered" evidence="1">
    <location>
        <begin position="242"/>
        <end position="264"/>
    </location>
</feature>
<dbReference type="Gene3D" id="1.50.10.10">
    <property type="match status" value="1"/>
</dbReference>
<sequence length="796" mass="89575">MISTGKYDQEERGYVDIQDHALIGNMRTAAMISIDGSVESYCVPHFDSPSVFARILDKDKGGHFSIKPKIRHSSKQAYLPSSNVCMSRTVRVVQFLADEGVAQVTDFLPRQTATGVSANKPLLFWLVRRVEVIRGKVPIRMECCPAFNYARDAHETQAHKKFRRVEVIRGKVPIRMECCPAFNYARDAHETQFVNDDSQQPGVSGSQEKVVFRSRDLTLDLRYVVDTTPDIDVPKPQLTLRPLDLRPKGHKGVGKPQLTLRPLDLRPKGHKGVGACVDLDLEEGQVVTFILRTPPEGTSNTNKPTKEQAEALGVPIEVLVQGATKMRARDDPFLSPGLVNNLLSETTNFWQGWIAKSTYRGSWREAVHRSALALKLLIFEPTGAIVASPTFSLPEHIGGTRNWDYRFSWIRDSSFTLYALIRLGFTEEANAYMDFIFKRLQQRNPDGSLNIMQVSPSGFWFLPARYSIHGTTDLEEIELDHLDGHKGSKPGGLPSSWESTKSHAAALTVRIGNGASTHLQLDIYGELLDCIYLGQKFGKPLSWEIWKSVRELVDYAVANCDRTDLSIWEVRNHERNFTYSKVMLWVAMDRGLRLADKRSLPCPNRQKWMETRDRLYEEIMERAWNAEKKFFAQSYEDLDVLDSAILVMPLVFFINDSAILVMPLVFFINASDNRFVSTLNQILKSPERGGLVTNNLVFRYDTSKTDDGVGGEEGAFSLCTLWAVEALTRVGAYDKKMLQRAVAMFEDFLGYGNHCGLWSEEISAAGEGLGNAVQGFTHVTLISAAYNLSRTLGQLR</sequence>
<dbReference type="InterPro" id="IPR011613">
    <property type="entry name" value="GH15-like"/>
</dbReference>
<evidence type="ECO:0000259" key="2">
    <source>
        <dbReference type="Pfam" id="PF00723"/>
    </source>
</evidence>
<feature type="domain" description="GH15-like" evidence="2">
    <location>
        <begin position="507"/>
        <end position="785"/>
    </location>
</feature>
<comment type="caution">
    <text evidence="4">The sequence shown here is derived from an EMBL/GenBank/DDBJ whole genome shotgun (WGS) entry which is preliminary data.</text>
</comment>
<dbReference type="Pfam" id="PF00723">
    <property type="entry name" value="Glyco_hydro_15"/>
    <property type="match status" value="2"/>
</dbReference>
<accession>A0A8H3GRE7</accession>
<dbReference type="InterPro" id="IPR012341">
    <property type="entry name" value="6hp_glycosidase-like_sf"/>
</dbReference>
<dbReference type="AlphaFoldDB" id="A0A8H3GRE7"/>
<dbReference type="Proteomes" id="UP000663861">
    <property type="component" value="Unassembled WGS sequence"/>
</dbReference>
<dbReference type="GO" id="GO:0005975">
    <property type="term" value="P:carbohydrate metabolic process"/>
    <property type="evidence" value="ECO:0007669"/>
    <property type="project" value="InterPro"/>
</dbReference>
<evidence type="ECO:0008006" key="6">
    <source>
        <dbReference type="Google" id="ProtNLM"/>
    </source>
</evidence>